<keyword evidence="1" id="KW-0862">Zinc</keyword>
<dbReference type="GO" id="GO:0008270">
    <property type="term" value="F:zinc ion binding"/>
    <property type="evidence" value="ECO:0007669"/>
    <property type="project" value="UniProtKB-KW"/>
</dbReference>
<sequence>WLKDDIDSTARLSPLLRQTRLQLLEWSKDPKAILTSILNSSGHVSFPESEWMAIIKGHAVNLGKVHTHRLSVTTSTKEPRRVAAGIDIVIGEPEPARRVRTAHEWEESWYRFDAALSFVSPHRREELRDYHTWIRGRFEAYHESAHHRVLTLDRKIRVEVASRRDIALNDFSKFAHFEISFIHDLGTGYLSLKANPTNREPGGGDGFRTQKVQVPCNRFNQNRCLSALGKCKYLHICSRCRKAGHGVEKC</sequence>
<evidence type="ECO:0000256" key="1">
    <source>
        <dbReference type="PROSITE-ProRule" id="PRU00723"/>
    </source>
</evidence>
<dbReference type="STRING" id="946122.A0A0C2WJL9"/>
<dbReference type="OrthoDB" id="2355984at2759"/>
<evidence type="ECO:0000313" key="4">
    <source>
        <dbReference type="Proteomes" id="UP000054549"/>
    </source>
</evidence>
<organism evidence="3 4">
    <name type="scientific">Amanita muscaria (strain Koide BX008)</name>
    <dbReference type="NCBI Taxonomy" id="946122"/>
    <lineage>
        <taxon>Eukaryota</taxon>
        <taxon>Fungi</taxon>
        <taxon>Dikarya</taxon>
        <taxon>Basidiomycota</taxon>
        <taxon>Agaricomycotina</taxon>
        <taxon>Agaricomycetes</taxon>
        <taxon>Agaricomycetidae</taxon>
        <taxon>Agaricales</taxon>
        <taxon>Pluteineae</taxon>
        <taxon>Amanitaceae</taxon>
        <taxon>Amanita</taxon>
    </lineage>
</organism>
<feature type="non-terminal residue" evidence="3">
    <location>
        <position position="250"/>
    </location>
</feature>
<dbReference type="PROSITE" id="PS50103">
    <property type="entry name" value="ZF_C3H1"/>
    <property type="match status" value="1"/>
</dbReference>
<dbReference type="HOGENOM" id="CLU_041692_2_0_1"/>
<keyword evidence="1" id="KW-0479">Metal-binding</keyword>
<reference evidence="3 4" key="1">
    <citation type="submission" date="2014-04" db="EMBL/GenBank/DDBJ databases">
        <title>Evolutionary Origins and Diversification of the Mycorrhizal Mutualists.</title>
        <authorList>
            <consortium name="DOE Joint Genome Institute"/>
            <consortium name="Mycorrhizal Genomics Consortium"/>
            <person name="Kohler A."/>
            <person name="Kuo A."/>
            <person name="Nagy L.G."/>
            <person name="Floudas D."/>
            <person name="Copeland A."/>
            <person name="Barry K.W."/>
            <person name="Cichocki N."/>
            <person name="Veneault-Fourrey C."/>
            <person name="LaButti K."/>
            <person name="Lindquist E.A."/>
            <person name="Lipzen A."/>
            <person name="Lundell T."/>
            <person name="Morin E."/>
            <person name="Murat C."/>
            <person name="Riley R."/>
            <person name="Ohm R."/>
            <person name="Sun H."/>
            <person name="Tunlid A."/>
            <person name="Henrissat B."/>
            <person name="Grigoriev I.V."/>
            <person name="Hibbett D.S."/>
            <person name="Martin F."/>
        </authorList>
    </citation>
    <scope>NUCLEOTIDE SEQUENCE [LARGE SCALE GENOMIC DNA]</scope>
    <source>
        <strain evidence="3 4">Koide BX008</strain>
    </source>
</reference>
<proteinExistence type="predicted"/>
<dbReference type="EMBL" id="KN818428">
    <property type="protein sequence ID" value="KIL56348.1"/>
    <property type="molecule type" value="Genomic_DNA"/>
</dbReference>
<evidence type="ECO:0000313" key="3">
    <source>
        <dbReference type="EMBL" id="KIL56348.1"/>
    </source>
</evidence>
<protein>
    <recommendedName>
        <fullName evidence="2">C3H1-type domain-containing protein</fullName>
    </recommendedName>
</protein>
<dbReference type="Proteomes" id="UP000054549">
    <property type="component" value="Unassembled WGS sequence"/>
</dbReference>
<accession>A0A0C2WJL9</accession>
<feature type="zinc finger region" description="C3H1-type" evidence="1">
    <location>
        <begin position="210"/>
        <end position="238"/>
    </location>
</feature>
<feature type="domain" description="C3H1-type" evidence="2">
    <location>
        <begin position="210"/>
        <end position="238"/>
    </location>
</feature>
<dbReference type="InParanoid" id="A0A0C2WJL9"/>
<dbReference type="AlphaFoldDB" id="A0A0C2WJL9"/>
<keyword evidence="1" id="KW-0863">Zinc-finger</keyword>
<keyword evidence="4" id="KW-1185">Reference proteome</keyword>
<gene>
    <name evidence="3" type="ORF">M378DRAFT_62550</name>
</gene>
<evidence type="ECO:0000259" key="2">
    <source>
        <dbReference type="PROSITE" id="PS50103"/>
    </source>
</evidence>
<feature type="non-terminal residue" evidence="3">
    <location>
        <position position="1"/>
    </location>
</feature>
<dbReference type="InterPro" id="IPR000571">
    <property type="entry name" value="Znf_CCCH"/>
</dbReference>
<name>A0A0C2WJL9_AMAMK</name>